<dbReference type="PANTHER" id="PTHR11078">
    <property type="entry name" value="N UTILIZATION SUBSTANCE PROTEIN B-RELATED"/>
    <property type="match status" value="1"/>
</dbReference>
<sequence length="137" mass="15893">MKLNRHQIREIAFQVLFAKRINSDNDIHKLVNSILTDLHYDSDDIPNYLYQLIDGVITNTEELNKLISSNLAAKWNLERLKTSDLVILQLAIYEMKYEDTIPMMVSINEAIELAKEFSDDDSKKFINGLLSSVYKQL</sequence>
<accession>A0A9D9H8N7</accession>
<dbReference type="SUPFAM" id="SSF48013">
    <property type="entry name" value="NusB-like"/>
    <property type="match status" value="1"/>
</dbReference>
<gene>
    <name evidence="6 8" type="primary">nusB</name>
    <name evidence="8" type="ORF">IAA89_05740</name>
</gene>
<dbReference type="EMBL" id="JADIMP010000093">
    <property type="protein sequence ID" value="MBO8441914.1"/>
    <property type="molecule type" value="Genomic_DNA"/>
</dbReference>
<name>A0A9D9H8N7_9LACO</name>
<keyword evidence="2 6" id="KW-0889">Transcription antitermination</keyword>
<dbReference type="GO" id="GO:0031564">
    <property type="term" value="P:transcription antitermination"/>
    <property type="evidence" value="ECO:0007669"/>
    <property type="project" value="UniProtKB-KW"/>
</dbReference>
<keyword evidence="5 6" id="KW-0804">Transcription</keyword>
<evidence type="ECO:0000259" key="7">
    <source>
        <dbReference type="Pfam" id="PF01029"/>
    </source>
</evidence>
<proteinExistence type="inferred from homology"/>
<keyword evidence="4 6" id="KW-0805">Transcription regulation</keyword>
<dbReference type="GO" id="GO:0005829">
    <property type="term" value="C:cytosol"/>
    <property type="evidence" value="ECO:0007669"/>
    <property type="project" value="TreeGrafter"/>
</dbReference>
<evidence type="ECO:0000256" key="6">
    <source>
        <dbReference type="HAMAP-Rule" id="MF_00073"/>
    </source>
</evidence>
<comment type="caution">
    <text evidence="8">The sequence shown here is derived from an EMBL/GenBank/DDBJ whole genome shotgun (WGS) entry which is preliminary data.</text>
</comment>
<evidence type="ECO:0000256" key="3">
    <source>
        <dbReference type="ARBA" id="ARBA00022884"/>
    </source>
</evidence>
<organism evidence="8 9">
    <name type="scientific">Candidatus Gallilactobacillus intestinavium</name>
    <dbReference type="NCBI Taxonomy" id="2840838"/>
    <lineage>
        <taxon>Bacteria</taxon>
        <taxon>Bacillati</taxon>
        <taxon>Bacillota</taxon>
        <taxon>Bacilli</taxon>
        <taxon>Lactobacillales</taxon>
        <taxon>Lactobacillaceae</taxon>
        <taxon>Lactobacillaceae incertae sedis</taxon>
        <taxon>Candidatus Gallilactobacillus</taxon>
    </lineage>
</organism>
<dbReference type="HAMAP" id="MF_00073">
    <property type="entry name" value="NusB"/>
    <property type="match status" value="1"/>
</dbReference>
<comment type="function">
    <text evidence="6">Involved in transcription antitermination. Required for transcription of ribosomal RNA (rRNA) genes. Binds specifically to the boxA antiterminator sequence of the ribosomal RNA (rrn) operons.</text>
</comment>
<evidence type="ECO:0000256" key="5">
    <source>
        <dbReference type="ARBA" id="ARBA00023163"/>
    </source>
</evidence>
<keyword evidence="3 6" id="KW-0694">RNA-binding</keyword>
<dbReference type="PANTHER" id="PTHR11078:SF3">
    <property type="entry name" value="ANTITERMINATION NUSB DOMAIN-CONTAINING PROTEIN"/>
    <property type="match status" value="1"/>
</dbReference>
<protein>
    <recommendedName>
        <fullName evidence="6">Transcription antitermination protein NusB</fullName>
    </recommendedName>
    <alternativeName>
        <fullName evidence="6">Antitermination factor NusB</fullName>
    </alternativeName>
</protein>
<evidence type="ECO:0000313" key="9">
    <source>
        <dbReference type="Proteomes" id="UP000823614"/>
    </source>
</evidence>
<dbReference type="InterPro" id="IPR011605">
    <property type="entry name" value="NusB_fam"/>
</dbReference>
<evidence type="ECO:0000313" key="8">
    <source>
        <dbReference type="EMBL" id="MBO8441914.1"/>
    </source>
</evidence>
<dbReference type="NCBIfam" id="TIGR01951">
    <property type="entry name" value="nusB"/>
    <property type="match status" value="1"/>
</dbReference>
<dbReference type="InterPro" id="IPR035926">
    <property type="entry name" value="NusB-like_sf"/>
</dbReference>
<dbReference type="InterPro" id="IPR006027">
    <property type="entry name" value="NusB_RsmB_TIM44"/>
</dbReference>
<reference evidence="8" key="2">
    <citation type="journal article" date="2021" name="PeerJ">
        <title>Extensive microbial diversity within the chicken gut microbiome revealed by metagenomics and culture.</title>
        <authorList>
            <person name="Gilroy R."/>
            <person name="Ravi A."/>
            <person name="Getino M."/>
            <person name="Pursley I."/>
            <person name="Horton D.L."/>
            <person name="Alikhan N.F."/>
            <person name="Baker D."/>
            <person name="Gharbi K."/>
            <person name="Hall N."/>
            <person name="Watson M."/>
            <person name="Adriaenssens E.M."/>
            <person name="Foster-Nyarko E."/>
            <person name="Jarju S."/>
            <person name="Secka A."/>
            <person name="Antonio M."/>
            <person name="Oren A."/>
            <person name="Chaudhuri R.R."/>
            <person name="La Ragione R."/>
            <person name="Hildebrand F."/>
            <person name="Pallen M.J."/>
        </authorList>
    </citation>
    <scope>NUCLEOTIDE SEQUENCE</scope>
    <source>
        <strain evidence="8">C6-149</strain>
    </source>
</reference>
<evidence type="ECO:0000256" key="2">
    <source>
        <dbReference type="ARBA" id="ARBA00022814"/>
    </source>
</evidence>
<dbReference type="Proteomes" id="UP000823614">
    <property type="component" value="Unassembled WGS sequence"/>
</dbReference>
<dbReference type="Pfam" id="PF01029">
    <property type="entry name" value="NusB"/>
    <property type="match status" value="1"/>
</dbReference>
<comment type="similarity">
    <text evidence="1 6">Belongs to the NusB family.</text>
</comment>
<evidence type="ECO:0000256" key="4">
    <source>
        <dbReference type="ARBA" id="ARBA00023015"/>
    </source>
</evidence>
<dbReference type="NCBIfam" id="NF001223">
    <property type="entry name" value="PRK00202.1-1"/>
    <property type="match status" value="1"/>
</dbReference>
<dbReference type="GO" id="GO:0003723">
    <property type="term" value="F:RNA binding"/>
    <property type="evidence" value="ECO:0007669"/>
    <property type="project" value="UniProtKB-UniRule"/>
</dbReference>
<feature type="domain" description="NusB/RsmB/TIM44" evidence="7">
    <location>
        <begin position="6"/>
        <end position="135"/>
    </location>
</feature>
<reference evidence="8" key="1">
    <citation type="submission" date="2020-10" db="EMBL/GenBank/DDBJ databases">
        <authorList>
            <person name="Gilroy R."/>
        </authorList>
    </citation>
    <scope>NUCLEOTIDE SEQUENCE</scope>
    <source>
        <strain evidence="8">C6-149</strain>
    </source>
</reference>
<dbReference type="AlphaFoldDB" id="A0A9D9H8N7"/>
<dbReference type="Gene3D" id="1.10.940.10">
    <property type="entry name" value="NusB-like"/>
    <property type="match status" value="1"/>
</dbReference>
<evidence type="ECO:0000256" key="1">
    <source>
        <dbReference type="ARBA" id="ARBA00005952"/>
    </source>
</evidence>
<dbReference type="GO" id="GO:0006353">
    <property type="term" value="P:DNA-templated transcription termination"/>
    <property type="evidence" value="ECO:0007669"/>
    <property type="project" value="UniProtKB-UniRule"/>
</dbReference>